<dbReference type="EMBL" id="GBYX01476642">
    <property type="protein sequence ID" value="JAO05035.1"/>
    <property type="molecule type" value="Transcribed_RNA"/>
</dbReference>
<proteinExistence type="predicted"/>
<accession>A0A0S7ENP5</accession>
<name>A0A0S7ENP5_9TELE</name>
<protein>
    <submittedName>
        <fullName evidence="1">PPUP9577</fullName>
    </submittedName>
</protein>
<reference evidence="1" key="1">
    <citation type="submission" date="2014-12" db="EMBL/GenBank/DDBJ databases">
        <title>Parallel Evolution in Life History Adaptation Evident in the Tissue-Specific Poeciliopsis prolifica transcriptome.</title>
        <authorList>
            <person name="Jue N.K."/>
            <person name="Foley R.J."/>
            <person name="Obergfell C."/>
            <person name="Reznick D.N."/>
            <person name="O'Neill R.J."/>
            <person name="O'Neill M.J."/>
        </authorList>
    </citation>
    <scope>NUCLEOTIDE SEQUENCE</scope>
</reference>
<organism evidence="1">
    <name type="scientific">Poeciliopsis prolifica</name>
    <name type="common">blackstripe livebearer</name>
    <dbReference type="NCBI Taxonomy" id="188132"/>
    <lineage>
        <taxon>Eukaryota</taxon>
        <taxon>Metazoa</taxon>
        <taxon>Chordata</taxon>
        <taxon>Craniata</taxon>
        <taxon>Vertebrata</taxon>
        <taxon>Euteleostomi</taxon>
        <taxon>Actinopterygii</taxon>
        <taxon>Neopterygii</taxon>
        <taxon>Teleostei</taxon>
        <taxon>Neoteleostei</taxon>
        <taxon>Acanthomorphata</taxon>
        <taxon>Ovalentaria</taxon>
        <taxon>Atherinomorphae</taxon>
        <taxon>Cyprinodontiformes</taxon>
        <taxon>Poeciliidae</taxon>
        <taxon>Poeciliinae</taxon>
        <taxon>Poeciliopsis</taxon>
    </lineage>
</organism>
<sequence length="130" mass="14168">MILKSQILSSLKSSLPLNLHSGMDGHLMNVASRVMRCGSAPNLRPTEPECIRLYVACLNSPRRLLPCPSQLLAKAAAGQTDSACAECRWCYLVLLSLDAMPAPAYLSPLSFPFFLSLSKFPRIIASCRVS</sequence>
<dbReference type="AlphaFoldDB" id="A0A0S7ENP5"/>
<gene>
    <name evidence="1" type="primary">PPUP9577</name>
</gene>
<evidence type="ECO:0000313" key="1">
    <source>
        <dbReference type="EMBL" id="JAO05035.1"/>
    </source>
</evidence>